<dbReference type="GO" id="GO:0004519">
    <property type="term" value="F:endonuclease activity"/>
    <property type="evidence" value="ECO:0007669"/>
    <property type="project" value="UniProtKB-KW"/>
</dbReference>
<dbReference type="Pfam" id="PF00799">
    <property type="entry name" value="Gemini_AL1"/>
    <property type="match status" value="1"/>
</dbReference>
<keyword evidence="9" id="KW-0255">Endonuclease</keyword>
<dbReference type="GO" id="GO:0042025">
    <property type="term" value="C:host cell nucleus"/>
    <property type="evidence" value="ECO:0007669"/>
    <property type="project" value="UniProtKB-SubCell"/>
</dbReference>
<organism evidence="14">
    <name type="scientific">Emberiza spodocephala Genomoviridae sp</name>
    <dbReference type="NCBI Taxonomy" id="2814950"/>
    <lineage>
        <taxon>Viruses</taxon>
        <taxon>Monodnaviria</taxon>
        <taxon>Shotokuvirae</taxon>
        <taxon>Cressdnaviricota</taxon>
        <taxon>Repensiviricetes</taxon>
        <taxon>Geplafuvirales</taxon>
        <taxon>Genomoviridae</taxon>
    </lineage>
</organism>
<feature type="domain" description="CRESS-DNA virus Rep endonuclease" evidence="13">
    <location>
        <begin position="3"/>
        <end position="103"/>
    </location>
</feature>
<keyword evidence="12" id="KW-0238">DNA-binding</keyword>
<evidence type="ECO:0000256" key="10">
    <source>
        <dbReference type="ARBA" id="ARBA00022801"/>
    </source>
</evidence>
<evidence type="ECO:0000259" key="13">
    <source>
        <dbReference type="PROSITE" id="PS52020"/>
    </source>
</evidence>
<name>A0A8A4XD63_9VIRU</name>
<evidence type="ECO:0000256" key="8">
    <source>
        <dbReference type="ARBA" id="ARBA00022741"/>
    </source>
</evidence>
<evidence type="ECO:0000313" key="14">
    <source>
        <dbReference type="EMBL" id="QTE03609.1"/>
    </source>
</evidence>
<evidence type="ECO:0000256" key="9">
    <source>
        <dbReference type="ARBA" id="ARBA00022759"/>
    </source>
</evidence>
<dbReference type="GO" id="GO:0046872">
    <property type="term" value="F:metal ion binding"/>
    <property type="evidence" value="ECO:0007669"/>
    <property type="project" value="UniProtKB-KW"/>
</dbReference>
<dbReference type="GO" id="GO:0003677">
    <property type="term" value="F:DNA binding"/>
    <property type="evidence" value="ECO:0007669"/>
    <property type="project" value="UniProtKB-KW"/>
</dbReference>
<keyword evidence="5" id="KW-0235">DNA replication</keyword>
<dbReference type="GO" id="GO:0000166">
    <property type="term" value="F:nucleotide binding"/>
    <property type="evidence" value="ECO:0007669"/>
    <property type="project" value="UniProtKB-KW"/>
</dbReference>
<evidence type="ECO:0000256" key="7">
    <source>
        <dbReference type="ARBA" id="ARBA00022723"/>
    </source>
</evidence>
<dbReference type="Gene3D" id="3.40.1310.20">
    <property type="match status" value="1"/>
</dbReference>
<keyword evidence="6" id="KW-0540">Nuclease</keyword>
<dbReference type="GO" id="GO:0016779">
    <property type="term" value="F:nucleotidyltransferase activity"/>
    <property type="evidence" value="ECO:0007669"/>
    <property type="project" value="UniProtKB-KW"/>
</dbReference>
<evidence type="ECO:0000256" key="5">
    <source>
        <dbReference type="ARBA" id="ARBA00022705"/>
    </source>
</evidence>
<keyword evidence="10" id="KW-0378">Hydrolase</keyword>
<evidence type="ECO:0000256" key="1">
    <source>
        <dbReference type="ARBA" id="ARBA00004147"/>
    </source>
</evidence>
<keyword evidence="4" id="KW-0548">Nucleotidyltransferase</keyword>
<dbReference type="GO" id="GO:0006260">
    <property type="term" value="P:DNA replication"/>
    <property type="evidence" value="ECO:0007669"/>
    <property type="project" value="UniProtKB-KW"/>
</dbReference>
<keyword evidence="7" id="KW-0479">Metal-binding</keyword>
<keyword evidence="3" id="KW-0808">Transferase</keyword>
<evidence type="ECO:0000256" key="6">
    <source>
        <dbReference type="ARBA" id="ARBA00022722"/>
    </source>
</evidence>
<dbReference type="EMBL" id="MW182921">
    <property type="protein sequence ID" value="QTE03609.1"/>
    <property type="molecule type" value="Genomic_DNA"/>
</dbReference>
<keyword evidence="11" id="KW-0190">Covalent protein-DNA linkage</keyword>
<keyword evidence="8" id="KW-0547">Nucleotide-binding</keyword>
<dbReference type="PROSITE" id="PS52020">
    <property type="entry name" value="CRESS_DNA_REP"/>
    <property type="match status" value="1"/>
</dbReference>
<comment type="subcellular location">
    <subcellularLocation>
        <location evidence="1">Host nucleus</location>
    </subcellularLocation>
</comment>
<reference evidence="14" key="1">
    <citation type="submission" date="2020-10" db="EMBL/GenBank/DDBJ databases">
        <title>CRESS DNA virus dark matter in the feces of wild birds.</title>
        <authorList>
            <person name="Yang S."/>
            <person name="Zhang W."/>
        </authorList>
    </citation>
    <scope>NUCLEOTIDE SEQUENCE</scope>
    <source>
        <strain evidence="14">Bfb129gen1</strain>
    </source>
</reference>
<evidence type="ECO:0000256" key="11">
    <source>
        <dbReference type="ARBA" id="ARBA00023124"/>
    </source>
</evidence>
<evidence type="ECO:0000256" key="2">
    <source>
        <dbReference type="ARBA" id="ARBA00022562"/>
    </source>
</evidence>
<evidence type="ECO:0000256" key="4">
    <source>
        <dbReference type="ARBA" id="ARBA00022695"/>
    </source>
</evidence>
<sequence length="229" mass="25305">MYFVNSKYVLLTYAQCGNLDEWAVSDHLSDLGAECIVAREIHPKTGGVHLHVFVDFGRKFRSRSARVFDVDGRHPNVSPSKGTPEKGWDYACKEGDVVAGGLARPEPRGGMSVGAGRVTDVAHLCEDGNEFLELWDEMDRGGLIRGWNNAAGYANWRFKPDDAEYESPFPFVSIGGEFDGRDRWLEQSGIGSGASSLDHLASMYTLQGYFQARLPSRSVMTPSMLFSTI</sequence>
<evidence type="ECO:0000256" key="3">
    <source>
        <dbReference type="ARBA" id="ARBA00022679"/>
    </source>
</evidence>
<keyword evidence="2" id="KW-1048">Host nucleus</keyword>
<proteinExistence type="predicted"/>
<protein>
    <submittedName>
        <fullName evidence="14">Replication-associated protein</fullName>
    </submittedName>
</protein>
<accession>A0A8A4XD63</accession>
<evidence type="ECO:0000256" key="12">
    <source>
        <dbReference type="ARBA" id="ARBA00023125"/>
    </source>
</evidence>
<dbReference type="GO" id="GO:0016787">
    <property type="term" value="F:hydrolase activity"/>
    <property type="evidence" value="ECO:0007669"/>
    <property type="project" value="UniProtKB-KW"/>
</dbReference>
<dbReference type="SUPFAM" id="SSF55464">
    <property type="entry name" value="Origin of replication-binding domain, RBD-like"/>
    <property type="match status" value="1"/>
</dbReference>
<dbReference type="InterPro" id="IPR049912">
    <property type="entry name" value="CRESS_DNA_REP"/>
</dbReference>